<evidence type="ECO:0000256" key="1">
    <source>
        <dbReference type="SAM" id="MobiDB-lite"/>
    </source>
</evidence>
<dbReference type="OrthoDB" id="899412at2759"/>
<sequence>MGVADEILLYHPLRCDAQTRKTQWNEFLVAKFLSGLHPNLRSVRDNLLASDTVPTLFNALSHVLRVATVGSSEPLSTPTTEISAMAIRGRGRGASRGRGGHSRSAHEEDDWWRA</sequence>
<dbReference type="Proteomes" id="UP000231279">
    <property type="component" value="Unassembled WGS sequence"/>
</dbReference>
<protein>
    <submittedName>
        <fullName evidence="2">Uncharacterized protein</fullName>
    </submittedName>
</protein>
<organism evidence="2 3">
    <name type="scientific">Handroanthus impetiginosus</name>
    <dbReference type="NCBI Taxonomy" id="429701"/>
    <lineage>
        <taxon>Eukaryota</taxon>
        <taxon>Viridiplantae</taxon>
        <taxon>Streptophyta</taxon>
        <taxon>Embryophyta</taxon>
        <taxon>Tracheophyta</taxon>
        <taxon>Spermatophyta</taxon>
        <taxon>Magnoliopsida</taxon>
        <taxon>eudicotyledons</taxon>
        <taxon>Gunneridae</taxon>
        <taxon>Pentapetalae</taxon>
        <taxon>asterids</taxon>
        <taxon>lamiids</taxon>
        <taxon>Lamiales</taxon>
        <taxon>Bignoniaceae</taxon>
        <taxon>Crescentiina</taxon>
        <taxon>Tabebuia alliance</taxon>
        <taxon>Handroanthus</taxon>
    </lineage>
</organism>
<comment type="caution">
    <text evidence="2">The sequence shown here is derived from an EMBL/GenBank/DDBJ whole genome shotgun (WGS) entry which is preliminary data.</text>
</comment>
<reference evidence="3" key="1">
    <citation type="journal article" date="2018" name="Gigascience">
        <title>Genome assembly of the Pink Ipe (Handroanthus impetiginosus, Bignoniaceae), a highly valued, ecologically keystone Neotropical timber forest tree.</title>
        <authorList>
            <person name="Silva-Junior O.B."/>
            <person name="Grattapaglia D."/>
            <person name="Novaes E."/>
            <person name="Collevatti R.G."/>
        </authorList>
    </citation>
    <scope>NUCLEOTIDE SEQUENCE [LARGE SCALE GENOMIC DNA]</scope>
    <source>
        <strain evidence="3">cv. UFG-1</strain>
    </source>
</reference>
<accession>A0A2G9I395</accession>
<feature type="region of interest" description="Disordered" evidence="1">
    <location>
        <begin position="72"/>
        <end position="114"/>
    </location>
</feature>
<evidence type="ECO:0000313" key="3">
    <source>
        <dbReference type="Proteomes" id="UP000231279"/>
    </source>
</evidence>
<keyword evidence="3" id="KW-1185">Reference proteome</keyword>
<dbReference type="AlphaFoldDB" id="A0A2G9I395"/>
<dbReference type="EMBL" id="NKXS01000444">
    <property type="protein sequence ID" value="PIN24231.1"/>
    <property type="molecule type" value="Genomic_DNA"/>
</dbReference>
<name>A0A2G9I395_9LAMI</name>
<proteinExistence type="predicted"/>
<evidence type="ECO:0000313" key="2">
    <source>
        <dbReference type="EMBL" id="PIN24231.1"/>
    </source>
</evidence>
<feature type="compositionally biased region" description="Polar residues" evidence="1">
    <location>
        <begin position="72"/>
        <end position="82"/>
    </location>
</feature>
<feature type="compositionally biased region" description="Basic residues" evidence="1">
    <location>
        <begin position="89"/>
        <end position="103"/>
    </location>
</feature>
<gene>
    <name evidence="2" type="ORF">CDL12_03052</name>
</gene>